<dbReference type="EMBL" id="ML978070">
    <property type="protein sequence ID" value="KAF2014736.1"/>
    <property type="molecule type" value="Genomic_DNA"/>
</dbReference>
<dbReference type="Gene3D" id="3.40.50.1820">
    <property type="entry name" value="alpha/beta hydrolase"/>
    <property type="match status" value="2"/>
</dbReference>
<dbReference type="InterPro" id="IPR019826">
    <property type="entry name" value="Carboxylesterase_B_AS"/>
</dbReference>
<evidence type="ECO:0000259" key="4">
    <source>
        <dbReference type="Pfam" id="PF00135"/>
    </source>
</evidence>
<dbReference type="GO" id="GO:0016787">
    <property type="term" value="F:hydrolase activity"/>
    <property type="evidence" value="ECO:0007669"/>
    <property type="project" value="UniProtKB-KW"/>
</dbReference>
<feature type="domain" description="Carboxylesterase type B" evidence="4">
    <location>
        <begin position="26"/>
        <end position="363"/>
    </location>
</feature>
<dbReference type="PANTHER" id="PTHR11559">
    <property type="entry name" value="CARBOXYLESTERASE"/>
    <property type="match status" value="1"/>
</dbReference>
<evidence type="ECO:0000256" key="3">
    <source>
        <dbReference type="RuleBase" id="RU361235"/>
    </source>
</evidence>
<dbReference type="Proteomes" id="UP000799778">
    <property type="component" value="Unassembled WGS sequence"/>
</dbReference>
<organism evidence="5 6">
    <name type="scientific">Aaosphaeria arxii CBS 175.79</name>
    <dbReference type="NCBI Taxonomy" id="1450172"/>
    <lineage>
        <taxon>Eukaryota</taxon>
        <taxon>Fungi</taxon>
        <taxon>Dikarya</taxon>
        <taxon>Ascomycota</taxon>
        <taxon>Pezizomycotina</taxon>
        <taxon>Dothideomycetes</taxon>
        <taxon>Pleosporomycetidae</taxon>
        <taxon>Pleosporales</taxon>
        <taxon>Pleosporales incertae sedis</taxon>
        <taxon>Aaosphaeria</taxon>
    </lineage>
</organism>
<sequence length="529" mass="57279">MQLFVQALAAASLLPSAFAAPAGYTAPRVKTSSGVIVGHAASNKTGVTEFLGIKYATAERFAPPKRYNAPANTVYDASNWSDDCPSNKPPVSQFPNFTQPSGLRVWKNFAAQNSNPAAEDCLKLNIWTKTPEVLPGRGKPVLVWFHGGRFTIPGPHSPFYSGQYLTDAEDVLVVTVNYRLGIFGFSGAPGLQQNAALLDQRSAVEWVRDNIEGFGGDPRRIVIFGQSAGGSSVDYFSFAWKNDPIVSGLIPHSGTSLSFNPNTPEYAQKIWFNVTETIGCGGASDDSASVVACVRSKDVQTVLAAAAKVPALPTIALAQATFHPTIDNVTVFGNYEELTATGQFARIPMLLGNTDFESGWYKLSAFGAKINLTEAQWDLFNQRAFTCPNKYTATYRTQYGVATYRYRYHGDWDNIRMYNGTAGLGPRGSGAYHGSEINMVFGTAQDVSGLTNTAAENETIKYMQKAWGTFARDSLNGLQNMGWPRFNPNGNTLALLAYNNDPKPKFVNPAVYDAPCPAKNDPLPGQGGF</sequence>
<dbReference type="AlphaFoldDB" id="A0A6A5XPA7"/>
<evidence type="ECO:0000313" key="6">
    <source>
        <dbReference type="Proteomes" id="UP000799778"/>
    </source>
</evidence>
<dbReference type="PROSITE" id="PS00122">
    <property type="entry name" value="CARBOXYLESTERASE_B_1"/>
    <property type="match status" value="1"/>
</dbReference>
<evidence type="ECO:0000256" key="1">
    <source>
        <dbReference type="ARBA" id="ARBA00005964"/>
    </source>
</evidence>
<keyword evidence="3" id="KW-0732">Signal</keyword>
<protein>
    <recommendedName>
        <fullName evidence="3">Carboxylic ester hydrolase</fullName>
        <ecNumber evidence="3">3.1.1.-</ecNumber>
    </recommendedName>
</protein>
<evidence type="ECO:0000256" key="2">
    <source>
        <dbReference type="ARBA" id="ARBA00022801"/>
    </source>
</evidence>
<reference evidence="5" key="1">
    <citation type="journal article" date="2020" name="Stud. Mycol.">
        <title>101 Dothideomycetes genomes: a test case for predicting lifestyles and emergence of pathogens.</title>
        <authorList>
            <person name="Haridas S."/>
            <person name="Albert R."/>
            <person name="Binder M."/>
            <person name="Bloem J."/>
            <person name="Labutti K."/>
            <person name="Salamov A."/>
            <person name="Andreopoulos B."/>
            <person name="Baker S."/>
            <person name="Barry K."/>
            <person name="Bills G."/>
            <person name="Bluhm B."/>
            <person name="Cannon C."/>
            <person name="Castanera R."/>
            <person name="Culley D."/>
            <person name="Daum C."/>
            <person name="Ezra D."/>
            <person name="Gonzalez J."/>
            <person name="Henrissat B."/>
            <person name="Kuo A."/>
            <person name="Liang C."/>
            <person name="Lipzen A."/>
            <person name="Lutzoni F."/>
            <person name="Magnuson J."/>
            <person name="Mondo S."/>
            <person name="Nolan M."/>
            <person name="Ohm R."/>
            <person name="Pangilinan J."/>
            <person name="Park H.-J."/>
            <person name="Ramirez L."/>
            <person name="Alfaro M."/>
            <person name="Sun H."/>
            <person name="Tritt A."/>
            <person name="Yoshinaga Y."/>
            <person name="Zwiers L.-H."/>
            <person name="Turgeon B."/>
            <person name="Goodwin S."/>
            <person name="Spatafora J."/>
            <person name="Crous P."/>
            <person name="Grigoriev I."/>
        </authorList>
    </citation>
    <scope>NUCLEOTIDE SEQUENCE</scope>
    <source>
        <strain evidence="5">CBS 175.79</strain>
    </source>
</reference>
<dbReference type="InterPro" id="IPR050309">
    <property type="entry name" value="Type-B_Carboxylest/Lipase"/>
</dbReference>
<dbReference type="InterPro" id="IPR002018">
    <property type="entry name" value="CarbesteraseB"/>
</dbReference>
<dbReference type="Pfam" id="PF00135">
    <property type="entry name" value="COesterase"/>
    <property type="match status" value="2"/>
</dbReference>
<dbReference type="OrthoDB" id="408631at2759"/>
<comment type="similarity">
    <text evidence="1 3">Belongs to the type-B carboxylesterase/lipase family.</text>
</comment>
<proteinExistence type="inferred from homology"/>
<dbReference type="GeneID" id="54290628"/>
<feature type="domain" description="Carboxylesterase type B" evidence="4">
    <location>
        <begin position="374"/>
        <end position="501"/>
    </location>
</feature>
<keyword evidence="2 3" id="KW-0378">Hydrolase</keyword>
<dbReference type="InterPro" id="IPR029058">
    <property type="entry name" value="AB_hydrolase_fold"/>
</dbReference>
<keyword evidence="6" id="KW-1185">Reference proteome</keyword>
<dbReference type="EC" id="3.1.1.-" evidence="3"/>
<name>A0A6A5XPA7_9PLEO</name>
<gene>
    <name evidence="5" type="ORF">BU24DRAFT_482302</name>
</gene>
<dbReference type="RefSeq" id="XP_033383075.1">
    <property type="nucleotide sequence ID" value="XM_033533231.1"/>
</dbReference>
<feature type="chain" id="PRO_5025705810" description="Carboxylic ester hydrolase" evidence="3">
    <location>
        <begin position="20"/>
        <end position="529"/>
    </location>
</feature>
<evidence type="ECO:0000313" key="5">
    <source>
        <dbReference type="EMBL" id="KAF2014736.1"/>
    </source>
</evidence>
<feature type="signal peptide" evidence="3">
    <location>
        <begin position="1"/>
        <end position="19"/>
    </location>
</feature>
<dbReference type="SUPFAM" id="SSF53474">
    <property type="entry name" value="alpha/beta-Hydrolases"/>
    <property type="match status" value="1"/>
</dbReference>
<accession>A0A6A5XPA7</accession>